<dbReference type="InterPro" id="IPR000594">
    <property type="entry name" value="ThiF_NAD_FAD-bd"/>
</dbReference>
<dbReference type="GO" id="GO:0008641">
    <property type="term" value="F:ubiquitin-like modifier activating enzyme activity"/>
    <property type="evidence" value="ECO:0007669"/>
    <property type="project" value="InterPro"/>
</dbReference>
<sequence length="397" mass="43049">MSMKQPSCAEDCAYLAVAQGLDVVVLGADEVLIQFGSRSKPAELLRDAGLTGVLGRLLDSISESPKTMEHLGESLGVPLEKVRRIVVDLVAKGLLTAATESPVQQYLKYTYGDQSSLQNKKVSIVGLGPVGIRISHGLAESGVPQLNLLDDRKVDEVWRASLPLFGLGHQIVDGKAHDTAAALLAAAGSGGVAAIDAKLDVDGVQQAILAADLTIVALEQTDLRLLHLINRVCVKNRRPWMMAMVDGNIGLVGPAFLPPYTACYNCLRTLSEAPVISQQMSRRYRQHIIRRGACSYFPGLPAFAEVVGGYASFAALQFLLQNKSFVLGRVQSIYFDRMLVDVEDVLRLPRCPVCSRDRPEYTAALPLDLLDIDSPEPLELFHQGKHQAQNGVRSNKS</sequence>
<proteinExistence type="predicted"/>
<reference evidence="2 3" key="1">
    <citation type="submission" date="2018-06" db="EMBL/GenBank/DDBJ databases">
        <title>Comparative genomics of Bradyrhizobium nodulating Arachidis hypogaea.</title>
        <authorList>
            <person name="Li Y."/>
        </authorList>
    </citation>
    <scope>NUCLEOTIDE SEQUENCE [LARGE SCALE GENOMIC DNA]</scope>
    <source>
        <strain evidence="2 3">CCBAU 051107</strain>
    </source>
</reference>
<evidence type="ECO:0000313" key="3">
    <source>
        <dbReference type="Proteomes" id="UP000594015"/>
    </source>
</evidence>
<evidence type="ECO:0000313" key="2">
    <source>
        <dbReference type="EMBL" id="QOZ70141.1"/>
    </source>
</evidence>
<dbReference type="AlphaFoldDB" id="A0AAE7NTF8"/>
<accession>A0AAE7NTF8</accession>
<dbReference type="SUPFAM" id="SSF69572">
    <property type="entry name" value="Activating enzymes of the ubiquitin-like proteins"/>
    <property type="match status" value="1"/>
</dbReference>
<feature type="domain" description="THIF-type NAD/FAD binding fold" evidence="1">
    <location>
        <begin position="110"/>
        <end position="331"/>
    </location>
</feature>
<dbReference type="Proteomes" id="UP000594015">
    <property type="component" value="Chromosome"/>
</dbReference>
<organism evidence="2 3">
    <name type="scientific">Bradyrhizobium arachidis</name>
    <dbReference type="NCBI Taxonomy" id="858423"/>
    <lineage>
        <taxon>Bacteria</taxon>
        <taxon>Pseudomonadati</taxon>
        <taxon>Pseudomonadota</taxon>
        <taxon>Alphaproteobacteria</taxon>
        <taxon>Hyphomicrobiales</taxon>
        <taxon>Nitrobacteraceae</taxon>
        <taxon>Bradyrhizobium</taxon>
    </lineage>
</organism>
<dbReference type="EMBL" id="CP030050">
    <property type="protein sequence ID" value="QOZ70141.1"/>
    <property type="molecule type" value="Genomic_DNA"/>
</dbReference>
<dbReference type="InterPro" id="IPR035985">
    <property type="entry name" value="Ubiquitin-activating_enz"/>
</dbReference>
<name>A0AAE7NTF8_9BRAD</name>
<dbReference type="Pfam" id="PF00899">
    <property type="entry name" value="ThiF"/>
    <property type="match status" value="1"/>
</dbReference>
<evidence type="ECO:0000259" key="1">
    <source>
        <dbReference type="Pfam" id="PF00899"/>
    </source>
</evidence>
<dbReference type="Gene3D" id="3.40.50.720">
    <property type="entry name" value="NAD(P)-binding Rossmann-like Domain"/>
    <property type="match status" value="1"/>
</dbReference>
<protein>
    <recommendedName>
        <fullName evidence="1">THIF-type NAD/FAD binding fold domain-containing protein</fullName>
    </recommendedName>
</protein>
<dbReference type="KEGG" id="barh:WN72_30415"/>
<gene>
    <name evidence="2" type="ORF">WN72_30415</name>
</gene>